<dbReference type="SUPFAM" id="SSF53474">
    <property type="entry name" value="alpha/beta-Hydrolases"/>
    <property type="match status" value="1"/>
</dbReference>
<dbReference type="Proteomes" id="UP000053647">
    <property type="component" value="Unassembled WGS sequence"/>
</dbReference>
<feature type="domain" description="AB hydrolase-1" evidence="3">
    <location>
        <begin position="62"/>
        <end position="154"/>
    </location>
</feature>
<dbReference type="HOGENOM" id="CLU_028760_2_1_1"/>
<comment type="similarity">
    <text evidence="1">Belongs to the AB hydrolase superfamily. MetX family.</text>
</comment>
<feature type="active site" description="Nucleophile" evidence="2">
    <location>
        <position position="129"/>
    </location>
</feature>
<proteinExistence type="inferred from homology"/>
<dbReference type="OrthoDB" id="9972683at2759"/>
<dbReference type="Gene3D" id="3.40.50.1820">
    <property type="entry name" value="alpha/beta hydrolase"/>
    <property type="match status" value="1"/>
</dbReference>
<sequence length="333" mass="37174">MAELTLKYYHHGRFKVAGGVLPDAVTAYQTFGDPSNPCIVYPTCYGAKLSLGAQDAQVGEGKVLDPRKYYVVTFALFCNGESSSPSNTPPPYNGPYFPEISYEDNIRAQHAVLTKVLGVRKVYCVLGFSMGGQQAYHWATVYPDYIEKIAVVVSAAKTSIHNKCILEGPKAALTASKDFEDGHYLSPPQHGIRAFGRVILGWLHGQAWFREEKYRMGGQYPDLKSFIREEGELNWLLNWDANDMLHLLDTWKNGDISQVRDGGDYEKALKNIKAKVLLLPSKSDLFFAPEDSEIELSFLQQGTLVLIDTDWGHGLGSQLDIDFVHAQIEKFLA</sequence>
<reference evidence="5" key="2">
    <citation type="submission" date="2015-01" db="EMBL/GenBank/DDBJ databases">
        <title>Evolutionary Origins and Diversification of the Mycorrhizal Mutualists.</title>
        <authorList>
            <consortium name="DOE Joint Genome Institute"/>
            <consortium name="Mycorrhizal Genomics Consortium"/>
            <person name="Kohler A."/>
            <person name="Kuo A."/>
            <person name="Nagy L.G."/>
            <person name="Floudas D."/>
            <person name="Copeland A."/>
            <person name="Barry K.W."/>
            <person name="Cichocki N."/>
            <person name="Veneault-Fourrey C."/>
            <person name="LaButti K."/>
            <person name="Lindquist E.A."/>
            <person name="Lipzen A."/>
            <person name="Lundell T."/>
            <person name="Morin E."/>
            <person name="Murat C."/>
            <person name="Riley R."/>
            <person name="Ohm R."/>
            <person name="Sun H."/>
            <person name="Tunlid A."/>
            <person name="Henrissat B."/>
            <person name="Grigoriev I.V."/>
            <person name="Hibbett D.S."/>
            <person name="Martin F."/>
        </authorList>
    </citation>
    <scope>NUCLEOTIDE SEQUENCE [LARGE SCALE GENOMIC DNA]</scope>
    <source>
        <strain evidence="5">ATCC 200175</strain>
    </source>
</reference>
<name>A0A0C9SN68_PAXIN</name>
<protein>
    <submittedName>
        <fullName evidence="4">Homoserine O-acetyltransferase</fullName>
        <ecNumber evidence="4">2.3.1.31</ecNumber>
    </submittedName>
</protein>
<dbReference type="Pfam" id="PF00561">
    <property type="entry name" value="Abhydrolase_1"/>
    <property type="match status" value="1"/>
</dbReference>
<evidence type="ECO:0000313" key="4">
    <source>
        <dbReference type="EMBL" id="KIJ07399.1"/>
    </source>
</evidence>
<dbReference type="InterPro" id="IPR008220">
    <property type="entry name" value="HAT_MetX-like"/>
</dbReference>
<dbReference type="InterPro" id="IPR000073">
    <property type="entry name" value="AB_hydrolase_1"/>
</dbReference>
<evidence type="ECO:0000313" key="5">
    <source>
        <dbReference type="Proteomes" id="UP000053647"/>
    </source>
</evidence>
<keyword evidence="4" id="KW-0808">Transferase</keyword>
<gene>
    <name evidence="4" type="ORF">PAXINDRAFT_173507</name>
</gene>
<accession>A0A0C9SN68</accession>
<keyword evidence="4" id="KW-0012">Acyltransferase</keyword>
<feature type="active site" evidence="2">
    <location>
        <position position="313"/>
    </location>
</feature>
<keyword evidence="5" id="KW-1185">Reference proteome</keyword>
<dbReference type="InterPro" id="IPR029058">
    <property type="entry name" value="AB_hydrolase_fold"/>
</dbReference>
<evidence type="ECO:0000259" key="3">
    <source>
        <dbReference type="Pfam" id="PF00561"/>
    </source>
</evidence>
<dbReference type="AlphaFoldDB" id="A0A0C9SN68"/>
<dbReference type="EC" id="2.3.1.31" evidence="4"/>
<dbReference type="PANTHER" id="PTHR32268:SF15">
    <property type="entry name" value="HOMOSERINE ACETYLTRANSFERASE FAMILY PROTEIN (AFU_ORTHOLOGUE AFUA_1G15350)"/>
    <property type="match status" value="1"/>
</dbReference>
<reference evidence="4 5" key="1">
    <citation type="submission" date="2014-06" db="EMBL/GenBank/DDBJ databases">
        <authorList>
            <consortium name="DOE Joint Genome Institute"/>
            <person name="Kuo A."/>
            <person name="Kohler A."/>
            <person name="Nagy L.G."/>
            <person name="Floudas D."/>
            <person name="Copeland A."/>
            <person name="Barry K.W."/>
            <person name="Cichocki N."/>
            <person name="Veneault-Fourrey C."/>
            <person name="LaButti K."/>
            <person name="Lindquist E.A."/>
            <person name="Lipzen A."/>
            <person name="Lundell T."/>
            <person name="Morin E."/>
            <person name="Murat C."/>
            <person name="Sun H."/>
            <person name="Tunlid A."/>
            <person name="Henrissat B."/>
            <person name="Grigoriev I.V."/>
            <person name="Hibbett D.S."/>
            <person name="Martin F."/>
            <person name="Nordberg H.P."/>
            <person name="Cantor M.N."/>
            <person name="Hua S.X."/>
        </authorList>
    </citation>
    <scope>NUCLEOTIDE SEQUENCE [LARGE SCALE GENOMIC DNA]</scope>
    <source>
        <strain evidence="4 5">ATCC 200175</strain>
    </source>
</reference>
<evidence type="ECO:0000256" key="1">
    <source>
        <dbReference type="ARBA" id="ARBA00006886"/>
    </source>
</evidence>
<dbReference type="EMBL" id="KN819905">
    <property type="protein sequence ID" value="KIJ07399.1"/>
    <property type="molecule type" value="Genomic_DNA"/>
</dbReference>
<dbReference type="GO" id="GO:0004414">
    <property type="term" value="F:homoserine O-acetyltransferase activity"/>
    <property type="evidence" value="ECO:0007669"/>
    <property type="project" value="UniProtKB-EC"/>
</dbReference>
<feature type="active site" evidence="2">
    <location>
        <position position="284"/>
    </location>
</feature>
<dbReference type="PANTHER" id="PTHR32268">
    <property type="entry name" value="HOMOSERINE O-ACETYLTRANSFERASE"/>
    <property type="match status" value="1"/>
</dbReference>
<evidence type="ECO:0000256" key="2">
    <source>
        <dbReference type="PIRSR" id="PIRSR000443-1"/>
    </source>
</evidence>
<dbReference type="PIRSF" id="PIRSF000443">
    <property type="entry name" value="Homoser_Ac_trans"/>
    <property type="match status" value="1"/>
</dbReference>
<organism evidence="4 5">
    <name type="scientific">Paxillus involutus ATCC 200175</name>
    <dbReference type="NCBI Taxonomy" id="664439"/>
    <lineage>
        <taxon>Eukaryota</taxon>
        <taxon>Fungi</taxon>
        <taxon>Dikarya</taxon>
        <taxon>Basidiomycota</taxon>
        <taxon>Agaricomycotina</taxon>
        <taxon>Agaricomycetes</taxon>
        <taxon>Agaricomycetidae</taxon>
        <taxon>Boletales</taxon>
        <taxon>Paxilineae</taxon>
        <taxon>Paxillaceae</taxon>
        <taxon>Paxillus</taxon>
    </lineage>
</organism>